<feature type="domain" description="Rhodopsin" evidence="7">
    <location>
        <begin position="41"/>
        <end position="157"/>
    </location>
</feature>
<dbReference type="PANTHER" id="PTHR33048">
    <property type="entry name" value="PTH11-LIKE INTEGRAL MEMBRANE PROTEIN (AFU_ORTHOLOGUE AFUA_5G11245)"/>
    <property type="match status" value="1"/>
</dbReference>
<dbReference type="GO" id="GO:0016020">
    <property type="term" value="C:membrane"/>
    <property type="evidence" value="ECO:0007669"/>
    <property type="project" value="UniProtKB-SubCell"/>
</dbReference>
<feature type="transmembrane region" description="Helical" evidence="6">
    <location>
        <begin position="57"/>
        <end position="77"/>
    </location>
</feature>
<dbReference type="Pfam" id="PF20684">
    <property type="entry name" value="Fung_rhodopsin"/>
    <property type="match status" value="2"/>
</dbReference>
<keyword evidence="2 6" id="KW-0812">Transmembrane</keyword>
<evidence type="ECO:0000259" key="7">
    <source>
        <dbReference type="Pfam" id="PF20684"/>
    </source>
</evidence>
<evidence type="ECO:0000256" key="6">
    <source>
        <dbReference type="SAM" id="Phobius"/>
    </source>
</evidence>
<evidence type="ECO:0000256" key="4">
    <source>
        <dbReference type="ARBA" id="ARBA00023136"/>
    </source>
</evidence>
<keyword evidence="4 6" id="KW-0472">Membrane</keyword>
<evidence type="ECO:0000256" key="5">
    <source>
        <dbReference type="ARBA" id="ARBA00038359"/>
    </source>
</evidence>
<organism evidence="8 9">
    <name type="scientific">Fusarium venenatum</name>
    <dbReference type="NCBI Taxonomy" id="56646"/>
    <lineage>
        <taxon>Eukaryota</taxon>
        <taxon>Fungi</taxon>
        <taxon>Dikarya</taxon>
        <taxon>Ascomycota</taxon>
        <taxon>Pezizomycotina</taxon>
        <taxon>Sordariomycetes</taxon>
        <taxon>Hypocreomycetidae</taxon>
        <taxon>Hypocreales</taxon>
        <taxon>Nectriaceae</taxon>
        <taxon>Fusarium</taxon>
    </lineage>
</organism>
<dbReference type="Proteomes" id="UP000245910">
    <property type="component" value="Chromosome II"/>
</dbReference>
<comment type="similarity">
    <text evidence="5">Belongs to the SAT4 family.</text>
</comment>
<dbReference type="EMBL" id="LN649230">
    <property type="protein sequence ID" value="CEI63443.1"/>
    <property type="molecule type" value="Genomic_DNA"/>
</dbReference>
<evidence type="ECO:0000256" key="1">
    <source>
        <dbReference type="ARBA" id="ARBA00004141"/>
    </source>
</evidence>
<feature type="transmembrane region" description="Helical" evidence="6">
    <location>
        <begin position="24"/>
        <end position="45"/>
    </location>
</feature>
<dbReference type="PANTHER" id="PTHR33048:SF47">
    <property type="entry name" value="INTEGRAL MEMBRANE PROTEIN-RELATED"/>
    <property type="match status" value="1"/>
</dbReference>
<name>A0A2L2T6P4_9HYPO</name>
<dbReference type="STRING" id="56646.A0A2L2T6P4"/>
<feature type="transmembrane region" description="Helical" evidence="6">
    <location>
        <begin position="136"/>
        <end position="155"/>
    </location>
</feature>
<feature type="transmembrane region" description="Helical" evidence="6">
    <location>
        <begin position="192"/>
        <end position="212"/>
    </location>
</feature>
<dbReference type="InterPro" id="IPR049326">
    <property type="entry name" value="Rhodopsin_dom_fungi"/>
</dbReference>
<proteinExistence type="inferred from homology"/>
<dbReference type="AlphaFoldDB" id="A0A2L2T6P4"/>
<keyword evidence="3 6" id="KW-1133">Transmembrane helix</keyword>
<evidence type="ECO:0000313" key="8">
    <source>
        <dbReference type="EMBL" id="CEI63443.1"/>
    </source>
</evidence>
<sequence>MAATETLSVPDEAFLSESRQNEVYATHITFFVLMMIIVPCRWAASRLTKKALSWDDWLAYFAAFNTIGVFIGSMLWLKFGLGRHMAALIQEDPKNIERFFKTILANEILYTTALASARLSLVAFFYHIFGVSSMRYFLHGFVVFIIAWAISTWRSSINNDSVAIGGIITDIGLMIIPIPYIWSLKVSLHHKILIAAMLVFGSFACFVTIIRLTKVITVDLTDPTWGTVDLMIWTGLEVYRTPNNPSAVICCCLPTLRPLIKVAFKKLGLGQLSSSAVTDNERQASGTGGMWSTKPRKTKLHSEDGILGTSDADDMELKKSKYYELGSINGHASSQTSIREHQSPVKVLLREERAEDLAVKVRNFLLLGNPL</sequence>
<comment type="subcellular location">
    <subcellularLocation>
        <location evidence="1">Membrane</location>
        <topology evidence="1">Multi-pass membrane protein</topology>
    </subcellularLocation>
</comment>
<evidence type="ECO:0000313" key="9">
    <source>
        <dbReference type="Proteomes" id="UP000245910"/>
    </source>
</evidence>
<feature type="transmembrane region" description="Helical" evidence="6">
    <location>
        <begin position="108"/>
        <end position="129"/>
    </location>
</feature>
<keyword evidence="9" id="KW-1185">Reference proteome</keyword>
<reference evidence="9" key="1">
    <citation type="submission" date="2014-10" db="EMBL/GenBank/DDBJ databases">
        <authorList>
            <person name="King R."/>
        </authorList>
    </citation>
    <scope>NUCLEOTIDE SEQUENCE [LARGE SCALE GENOMIC DNA]</scope>
    <source>
        <strain evidence="9">A3/5</strain>
    </source>
</reference>
<dbReference type="InterPro" id="IPR052337">
    <property type="entry name" value="SAT4-like"/>
</dbReference>
<accession>A0A2L2T6P4</accession>
<protein>
    <recommendedName>
        <fullName evidence="7">Rhodopsin domain-containing protein</fullName>
    </recommendedName>
</protein>
<evidence type="ECO:0000256" key="2">
    <source>
        <dbReference type="ARBA" id="ARBA00022692"/>
    </source>
</evidence>
<feature type="transmembrane region" description="Helical" evidence="6">
    <location>
        <begin position="161"/>
        <end position="180"/>
    </location>
</feature>
<evidence type="ECO:0000256" key="3">
    <source>
        <dbReference type="ARBA" id="ARBA00022989"/>
    </source>
</evidence>
<feature type="domain" description="Rhodopsin" evidence="7">
    <location>
        <begin position="162"/>
        <end position="261"/>
    </location>
</feature>